<feature type="region of interest" description="Disordered" evidence="1">
    <location>
        <begin position="1"/>
        <end position="175"/>
    </location>
</feature>
<feature type="compositionally biased region" description="Basic and acidic residues" evidence="1">
    <location>
        <begin position="103"/>
        <end position="115"/>
    </location>
</feature>
<dbReference type="EMBL" id="MUNK01000108">
    <property type="protein sequence ID" value="OTA31746.1"/>
    <property type="molecule type" value="Genomic_DNA"/>
</dbReference>
<evidence type="ECO:0000313" key="2">
    <source>
        <dbReference type="EMBL" id="OTA31746.1"/>
    </source>
</evidence>
<dbReference type="Proteomes" id="UP000194280">
    <property type="component" value="Unassembled WGS sequence"/>
</dbReference>
<feature type="compositionally biased region" description="Acidic residues" evidence="1">
    <location>
        <begin position="85"/>
        <end position="102"/>
    </location>
</feature>
<sequence>METSSPPLTPIRDYVSPIETSPANSYHEQLRRRTSSFSSNHSRSPVARKHRFSNASSYSNDISTPGAEEDHGAGMGNMGGGNLADELDQLDDEEFAEGDTTLDESRHEEGGEQKDGTGPSSKEPRDSGIDVTYRSRTNSPQVRNFSKPFALSQKPPDEQDEDREEEQEDKLSPELEDAMNDIARMTSYASSSEDPLIPRTIALLQDLANQAQLETGAQRLTTSTNSMTTHLTAQVKALQQLSTSLQSPFLAFSSGIDPELIEETAPLIEALLKELPVPDTTALQGMQKLDRETANVIHTLSQLTDTIQMGKQITNSASRHLRTTQTMVTELRREQERAELARHELSKDDMTERLSQRRCASECKDVMSGFEEVCDSLRSSLEQDQEGVGGDGTRDGGSDEVVGKAVTTAAAA</sequence>
<reference evidence="2 3" key="1">
    <citation type="submission" date="2017-01" db="EMBL/GenBank/DDBJ databases">
        <title>The recent genome duplication of the halophilic yeast Hortaea werneckii: insights from long-read sequencing.</title>
        <authorList>
            <person name="Sinha S."/>
            <person name="Flibotte S."/>
            <person name="Neira M."/>
            <person name="Lenassi M."/>
            <person name="Gostincar C."/>
            <person name="Stajich J.E."/>
            <person name="Nislow C.E."/>
        </authorList>
    </citation>
    <scope>NUCLEOTIDE SEQUENCE [LARGE SCALE GENOMIC DNA]</scope>
    <source>
        <strain evidence="2 3">EXF-2000</strain>
    </source>
</reference>
<gene>
    <name evidence="2" type="ORF">BTJ68_08673</name>
</gene>
<protein>
    <submittedName>
        <fullName evidence="2">Uncharacterized protein</fullName>
    </submittedName>
</protein>
<keyword evidence="3" id="KW-1185">Reference proteome</keyword>
<proteinExistence type="predicted"/>
<feature type="compositionally biased region" description="Polar residues" evidence="1">
    <location>
        <begin position="134"/>
        <end position="144"/>
    </location>
</feature>
<evidence type="ECO:0000313" key="3">
    <source>
        <dbReference type="Proteomes" id="UP000194280"/>
    </source>
</evidence>
<dbReference type="InParanoid" id="A0A1Z5T6T7"/>
<organism evidence="2 3">
    <name type="scientific">Hortaea werneckii EXF-2000</name>
    <dbReference type="NCBI Taxonomy" id="1157616"/>
    <lineage>
        <taxon>Eukaryota</taxon>
        <taxon>Fungi</taxon>
        <taxon>Dikarya</taxon>
        <taxon>Ascomycota</taxon>
        <taxon>Pezizomycotina</taxon>
        <taxon>Dothideomycetes</taxon>
        <taxon>Dothideomycetidae</taxon>
        <taxon>Mycosphaerellales</taxon>
        <taxon>Teratosphaeriaceae</taxon>
        <taxon>Hortaea</taxon>
    </lineage>
</organism>
<name>A0A1Z5T6T7_HORWE</name>
<feature type="compositionally biased region" description="Low complexity" evidence="1">
    <location>
        <begin position="35"/>
        <end position="44"/>
    </location>
</feature>
<dbReference type="OrthoDB" id="5427526at2759"/>
<feature type="compositionally biased region" description="Polar residues" evidence="1">
    <location>
        <begin position="53"/>
        <end position="63"/>
    </location>
</feature>
<feature type="compositionally biased region" description="Polar residues" evidence="1">
    <location>
        <begin position="18"/>
        <end position="27"/>
    </location>
</feature>
<dbReference type="AlphaFoldDB" id="A0A1Z5T6T7"/>
<accession>A0A1Z5T6T7</accession>
<dbReference type="VEuPathDB" id="FungiDB:BTJ68_08673"/>
<feature type="region of interest" description="Disordered" evidence="1">
    <location>
        <begin position="379"/>
        <end position="412"/>
    </location>
</feature>
<feature type="compositionally biased region" description="Acidic residues" evidence="1">
    <location>
        <begin position="158"/>
        <end position="175"/>
    </location>
</feature>
<feature type="compositionally biased region" description="Gly residues" evidence="1">
    <location>
        <begin position="73"/>
        <end position="82"/>
    </location>
</feature>
<comment type="caution">
    <text evidence="2">The sequence shown here is derived from an EMBL/GenBank/DDBJ whole genome shotgun (WGS) entry which is preliminary data.</text>
</comment>
<evidence type="ECO:0000256" key="1">
    <source>
        <dbReference type="SAM" id="MobiDB-lite"/>
    </source>
</evidence>